<dbReference type="STRING" id="1125712.HMPREF1316_2109"/>
<dbReference type="Proteomes" id="UP000016638">
    <property type="component" value="Unassembled WGS sequence"/>
</dbReference>
<dbReference type="AlphaFoldDB" id="U2V8U0"/>
<dbReference type="CDD" id="cd00640">
    <property type="entry name" value="Trp-synth-beta_II"/>
    <property type="match status" value="1"/>
</dbReference>
<dbReference type="RefSeq" id="WP_021725733.1">
    <property type="nucleotide sequence ID" value="NZ_AWEZ01000037.1"/>
</dbReference>
<gene>
    <name evidence="4" type="primary">dpaL</name>
    <name evidence="4" type="ORF">HMPREF1316_2109</name>
</gene>
<evidence type="ECO:0000256" key="2">
    <source>
        <dbReference type="ARBA" id="ARBA00022898"/>
    </source>
</evidence>
<keyword evidence="4" id="KW-0456">Lyase</keyword>
<dbReference type="Pfam" id="PF00291">
    <property type="entry name" value="PALP"/>
    <property type="match status" value="1"/>
</dbReference>
<dbReference type="eggNOG" id="COG1171">
    <property type="taxonomic scope" value="Bacteria"/>
</dbReference>
<evidence type="ECO:0000313" key="5">
    <source>
        <dbReference type="Proteomes" id="UP000016638"/>
    </source>
</evidence>
<dbReference type="GO" id="GO:0030170">
    <property type="term" value="F:pyridoxal phosphate binding"/>
    <property type="evidence" value="ECO:0007669"/>
    <property type="project" value="InterPro"/>
</dbReference>
<dbReference type="EC" id="4.3.1.15" evidence="4"/>
<comment type="caution">
    <text evidence="4">The sequence shown here is derived from an EMBL/GenBank/DDBJ whole genome shotgun (WGS) entry which is preliminary data.</text>
</comment>
<dbReference type="PANTHER" id="PTHR42937">
    <property type="match status" value="1"/>
</dbReference>
<evidence type="ECO:0000256" key="1">
    <source>
        <dbReference type="ARBA" id="ARBA00001933"/>
    </source>
</evidence>
<reference evidence="4 5" key="1">
    <citation type="submission" date="2013-08" db="EMBL/GenBank/DDBJ databases">
        <authorList>
            <person name="Durkin A.S."/>
            <person name="Haft D.R."/>
            <person name="McCorrison J."/>
            <person name="Torralba M."/>
            <person name="Gillis M."/>
            <person name="Haft D.H."/>
            <person name="Methe B."/>
            <person name="Sutton G."/>
            <person name="Nelson K.E."/>
        </authorList>
    </citation>
    <scope>NUCLEOTIDE SEQUENCE [LARGE SCALE GENOMIC DNA]</scope>
    <source>
        <strain evidence="4 5">F0195</strain>
    </source>
</reference>
<proteinExistence type="predicted"/>
<dbReference type="InterPro" id="IPR010081">
    <property type="entry name" value="DiNH2opropionate_NH3_lyase"/>
</dbReference>
<protein>
    <submittedName>
        <fullName evidence="4">Diaminopropionate ammonia-lyase</fullName>
        <ecNumber evidence="4">4.3.1.15</ecNumber>
    </submittedName>
</protein>
<dbReference type="OrthoDB" id="34584at2"/>
<dbReference type="SUPFAM" id="SSF53686">
    <property type="entry name" value="Tryptophan synthase beta subunit-like PLP-dependent enzymes"/>
    <property type="match status" value="1"/>
</dbReference>
<name>U2V8U0_9ACTN</name>
<organism evidence="4 5">
    <name type="scientific">Olsenella profusa F0195</name>
    <dbReference type="NCBI Taxonomy" id="1125712"/>
    <lineage>
        <taxon>Bacteria</taxon>
        <taxon>Bacillati</taxon>
        <taxon>Actinomycetota</taxon>
        <taxon>Coriobacteriia</taxon>
        <taxon>Coriobacteriales</taxon>
        <taxon>Atopobiaceae</taxon>
        <taxon>Olsenella</taxon>
    </lineage>
</organism>
<dbReference type="GO" id="GO:1901605">
    <property type="term" value="P:alpha-amino acid metabolic process"/>
    <property type="evidence" value="ECO:0007669"/>
    <property type="project" value="UniProtKB-ARBA"/>
</dbReference>
<evidence type="ECO:0000259" key="3">
    <source>
        <dbReference type="Pfam" id="PF00291"/>
    </source>
</evidence>
<dbReference type="InterPro" id="IPR001926">
    <property type="entry name" value="TrpB-like_PALP"/>
</dbReference>
<sequence length="404" mass="43892">MRPRMEWAMNRMPGSGDTRLAIMDLGSVREAQRFHRSFPQYSETPLARLTGMAEHLGLGGLYVKDESYRFGLNAFKVLGGSFAMARYIADETGRDIGECDFGYLTSGQLAQDFGRATFFTATDGNHGRGVAWAAHRLGQRAVVRMPRGSTRARFDNIAKEGAEVTIEELNYDDCVRLVAQEAGETEHGVVVQDTAWDGYERIPSWIMQGYGTMSSEAAEQLRQLGVNRPTHVFVQAGVGSLAGSVVGYFTNLFPDDPPTFVTMEASAADCLYQGARAADGKPRTVGGDLSTIMAGLACGEPNTISWDILRNHVSAFLSCPDWSSAKGMRMLAAPVKGDPAITSGESGAVGMGMIATIMQDDAYVELREELGLGLRSQVLLFSTEGDTDPVRYREVVWDGAYASE</sequence>
<dbReference type="InterPro" id="IPR036052">
    <property type="entry name" value="TrpB-like_PALP_sf"/>
</dbReference>
<evidence type="ECO:0000313" key="4">
    <source>
        <dbReference type="EMBL" id="ERL09036.1"/>
    </source>
</evidence>
<dbReference type="GO" id="GO:0008838">
    <property type="term" value="F:diaminopropionate ammonia-lyase activity"/>
    <property type="evidence" value="ECO:0007669"/>
    <property type="project" value="UniProtKB-EC"/>
</dbReference>
<accession>U2V8U0</accession>
<keyword evidence="5" id="KW-1185">Reference proteome</keyword>
<dbReference type="NCBIfam" id="NF006058">
    <property type="entry name" value="PRK08206.1"/>
    <property type="match status" value="1"/>
</dbReference>
<dbReference type="EMBL" id="AWEZ01000037">
    <property type="protein sequence ID" value="ERL09036.1"/>
    <property type="molecule type" value="Genomic_DNA"/>
</dbReference>
<dbReference type="PANTHER" id="PTHR42937:SF1">
    <property type="entry name" value="DIAMINOPROPIONATE AMMONIA-LYASE"/>
    <property type="match status" value="1"/>
</dbReference>
<dbReference type="InterPro" id="IPR019871">
    <property type="entry name" value="DiNH2propionate_NH3-lyase_sub"/>
</dbReference>
<dbReference type="PATRIC" id="fig|1125712.3.peg.877"/>
<comment type="cofactor">
    <cofactor evidence="1">
        <name>pyridoxal 5'-phosphate</name>
        <dbReference type="ChEBI" id="CHEBI:597326"/>
    </cofactor>
</comment>
<keyword evidence="2" id="KW-0663">Pyridoxal phosphate</keyword>
<dbReference type="NCBIfam" id="TIGR03528">
    <property type="entry name" value="2_3_DAP_am_ly"/>
    <property type="match status" value="1"/>
</dbReference>
<dbReference type="NCBIfam" id="TIGR01747">
    <property type="entry name" value="diampropi_NH3ly"/>
    <property type="match status" value="1"/>
</dbReference>
<dbReference type="Gene3D" id="3.40.50.1100">
    <property type="match status" value="3"/>
</dbReference>
<feature type="domain" description="Tryptophan synthase beta chain-like PALP" evidence="3">
    <location>
        <begin position="40"/>
        <end position="333"/>
    </location>
</feature>